<dbReference type="InterPro" id="IPR014908">
    <property type="entry name" value="Nucleoporin_Nup133/Nup155_N"/>
</dbReference>
<dbReference type="Gene3D" id="1.20.58.1380">
    <property type="match status" value="1"/>
</dbReference>
<dbReference type="Pfam" id="PF08801">
    <property type="entry name" value="Nucleoporin_N"/>
    <property type="match status" value="1"/>
</dbReference>
<keyword evidence="6" id="KW-0811">Translocation</keyword>
<evidence type="ECO:0000256" key="8">
    <source>
        <dbReference type="SAM" id="MobiDB-lite"/>
    </source>
</evidence>
<keyword evidence="3" id="KW-0813">Transport</keyword>
<comment type="subcellular location">
    <subcellularLocation>
        <location evidence="1">Nucleus envelope</location>
    </subcellularLocation>
</comment>
<evidence type="ECO:0000313" key="11">
    <source>
        <dbReference type="EMBL" id="CEJ80206.1"/>
    </source>
</evidence>
<dbReference type="STRING" id="1531966.A0A0A1SQD1"/>
<keyword evidence="12" id="KW-1185">Reference proteome</keyword>
<keyword evidence="4" id="KW-0509">mRNA transport</keyword>
<evidence type="ECO:0000256" key="7">
    <source>
        <dbReference type="ARBA" id="ARBA00023242"/>
    </source>
</evidence>
<dbReference type="Gene3D" id="2.130.10.10">
    <property type="entry name" value="YVTN repeat-like/Quinoprotein amine dehydrogenase"/>
    <property type="match status" value="1"/>
</dbReference>
<feature type="region of interest" description="Disordered" evidence="8">
    <location>
        <begin position="1"/>
        <end position="79"/>
    </location>
</feature>
<protein>
    <recommendedName>
        <fullName evidence="13">Nuclear pore complex subunit Nup133</fullName>
    </recommendedName>
</protein>
<keyword evidence="5" id="KW-0653">Protein transport</keyword>
<evidence type="ECO:0000259" key="9">
    <source>
        <dbReference type="Pfam" id="PF03177"/>
    </source>
</evidence>
<dbReference type="PANTHER" id="PTHR13405:SF11">
    <property type="entry name" value="NUCLEAR PORE COMPLEX PROTEIN NUP133"/>
    <property type="match status" value="1"/>
</dbReference>
<dbReference type="GO" id="GO:0016973">
    <property type="term" value="P:poly(A)+ mRNA export from nucleus"/>
    <property type="evidence" value="ECO:0007669"/>
    <property type="project" value="TreeGrafter"/>
</dbReference>
<evidence type="ECO:0000256" key="6">
    <source>
        <dbReference type="ARBA" id="ARBA00023010"/>
    </source>
</evidence>
<dbReference type="InterPro" id="IPR015943">
    <property type="entry name" value="WD40/YVTN_repeat-like_dom_sf"/>
</dbReference>
<dbReference type="HOGENOM" id="CLU_002493_0_0_1"/>
<comment type="similarity">
    <text evidence="2">Belongs to the nucleoporin Nup133 family.</text>
</comment>
<name>A0A0A1SQD1_9HYPO</name>
<dbReference type="OrthoDB" id="103454at2759"/>
<dbReference type="InterPro" id="IPR007187">
    <property type="entry name" value="Nucleoporin_Nup133/Nup155_C"/>
</dbReference>
<evidence type="ECO:0008006" key="13">
    <source>
        <dbReference type="Google" id="ProtNLM"/>
    </source>
</evidence>
<dbReference type="EMBL" id="CDHN01000001">
    <property type="protein sequence ID" value="CEJ80206.1"/>
    <property type="molecule type" value="Genomic_DNA"/>
</dbReference>
<evidence type="ECO:0000256" key="4">
    <source>
        <dbReference type="ARBA" id="ARBA00022816"/>
    </source>
</evidence>
<dbReference type="GO" id="GO:0017056">
    <property type="term" value="F:structural constituent of nuclear pore"/>
    <property type="evidence" value="ECO:0007669"/>
    <property type="project" value="InterPro"/>
</dbReference>
<dbReference type="FunFam" id="2.130.10.10:FF:001057">
    <property type="entry name" value="Nuclear pore complex subunit Nup133, putative"/>
    <property type="match status" value="1"/>
</dbReference>
<feature type="domain" description="Nucleoporin Nup133/Nup155-like C-terminal" evidence="9">
    <location>
        <begin position="680"/>
        <end position="1332"/>
    </location>
</feature>
<dbReference type="GO" id="GO:0006606">
    <property type="term" value="P:protein import into nucleus"/>
    <property type="evidence" value="ECO:0007669"/>
    <property type="project" value="TreeGrafter"/>
</dbReference>
<dbReference type="Proteomes" id="UP000039046">
    <property type="component" value="Unassembled WGS sequence"/>
</dbReference>
<proteinExistence type="inferred from homology"/>
<dbReference type="Pfam" id="PF03177">
    <property type="entry name" value="Nucleoporin_C"/>
    <property type="match status" value="1"/>
</dbReference>
<feature type="domain" description="Nucleoporin Nup133/Nup155-like N-terminal" evidence="10">
    <location>
        <begin position="114"/>
        <end position="570"/>
    </location>
</feature>
<evidence type="ECO:0000256" key="2">
    <source>
        <dbReference type="ARBA" id="ARBA00005569"/>
    </source>
</evidence>
<organism evidence="11 12">
    <name type="scientific">[Torrubiella] hemipterigena</name>
    <dbReference type="NCBI Taxonomy" id="1531966"/>
    <lineage>
        <taxon>Eukaryota</taxon>
        <taxon>Fungi</taxon>
        <taxon>Dikarya</taxon>
        <taxon>Ascomycota</taxon>
        <taxon>Pezizomycotina</taxon>
        <taxon>Sordariomycetes</taxon>
        <taxon>Hypocreomycetidae</taxon>
        <taxon>Hypocreales</taxon>
        <taxon>Clavicipitaceae</taxon>
        <taxon>Clavicipitaceae incertae sedis</taxon>
        <taxon>'Torrubiella' clade</taxon>
    </lineage>
</organism>
<reference evidence="11 12" key="1">
    <citation type="journal article" date="2015" name="Genome Announc.">
        <title>Draft Genome Sequence and Gene Annotation of the Entomopathogenic Fungus Verticillium hemipterigenum.</title>
        <authorList>
            <person name="Horn F."/>
            <person name="Habel A."/>
            <person name="Scharf D.H."/>
            <person name="Dworschak J."/>
            <person name="Brakhage A.A."/>
            <person name="Guthke R."/>
            <person name="Hertweck C."/>
            <person name="Linde J."/>
        </authorList>
    </citation>
    <scope>NUCLEOTIDE SEQUENCE [LARGE SCALE GENOMIC DNA]</scope>
</reference>
<dbReference type="SUPFAM" id="SSF117289">
    <property type="entry name" value="Nucleoporin domain"/>
    <property type="match status" value="1"/>
</dbReference>
<gene>
    <name evidence="11" type="ORF">VHEMI00407</name>
</gene>
<evidence type="ECO:0000256" key="3">
    <source>
        <dbReference type="ARBA" id="ARBA00022448"/>
    </source>
</evidence>
<evidence type="ECO:0000256" key="1">
    <source>
        <dbReference type="ARBA" id="ARBA00004259"/>
    </source>
</evidence>
<dbReference type="GO" id="GO:0031080">
    <property type="term" value="C:nuclear pore outer ring"/>
    <property type="evidence" value="ECO:0007669"/>
    <property type="project" value="TreeGrafter"/>
</dbReference>
<dbReference type="PANTHER" id="PTHR13405">
    <property type="entry name" value="NUCLEAR PORE COMPLEX PROTEIN NUP133"/>
    <property type="match status" value="1"/>
</dbReference>
<evidence type="ECO:0000313" key="12">
    <source>
        <dbReference type="Proteomes" id="UP000039046"/>
    </source>
</evidence>
<evidence type="ECO:0000256" key="5">
    <source>
        <dbReference type="ARBA" id="ARBA00022927"/>
    </source>
</evidence>
<sequence length="1351" mass="150760">MFSPAVAEGGPATATRSRRRQRPKSSENLVPQPKAKRQRIPLTEQTFVNPDVHPEVVNAKPLRSPPTPTPDALMPDSNIENVNPVPRKELNVRTRKSKHSDRAVQKGDGSLVLTSTNAYTVSKLPAIPDRIRADWNSPQHADISSSFGYALSLTATHAMVWPYNSTSQSPETFTFTLPSASKPSDPLPVGSLVSPSASSVEPGLVVVMAGSGKVVFWESISSAATFAFIKKDRSGVEHVISGMSSGEKVVGITSAESAGFVLTFNSGRLAYMAVRDGHGKPAISTQFLRTNLTPSTSGIFGSIRHAFSNLSLRGEIAAVRADRSTRVGERNVVALTCKGKLQAWRIHRGGHNDHIGEADIRDQLVDALRESDPFAKDFPADSFEAVDFTFVPKGLESKYLELSRLSDAISSEDASEQHLLLLVSLTRRSTSRYAMIEVILNPKGCSIGMIRPITSYTTPISAADSPPTTRPRIYLPRPAIVAFAVFERATVIASLALAPESPDSQLQSDNNILPASFEDVIDFREDNLHETIGSGFEEMPSAAAEEARIFKQKAKNPAVLLFARGAGVIRVVTTEIDKFASEHPPQVSAKSKLEQTVFFGAKADNPLIFDGRRETAFSKEEIGAAALEISQEILSSTTTFMSTLPASLEDNLRARADALERLMLHVRSINAEIDRKTRWSLLFNAEKMHVAGLLWKRHEAFTAARAAGDKKSLIASIVDFIHQDQKTNPIAKIGEVDPVRHWFINDIFRMELFVSWAYEVIKTLYKDHLLDDVKVTLMIYEAMQINTTAHTGALEFRKTNLSFYGLSQDKLRLGILREGYEGLPEPWTGSYFVSNNLKRLVDLSDNWINKYHSLLTENTKAPNVPNPDIIRKIFDDLPLLTDAMLTSVLEYARWGMTSSEHKSIAQNFAKSYHGDRYDKPVLLARLGKWEEAAKIAEKHEALNALAVILLEYVANLEAQILEPGLSPTEMQNFKNLRDAKRAQLEDRFAKYGKEFAFPVYEFLLEKNGVEAVLEFDLETLGFKTQFLRSKPELARISWINDVEQENDIEHAAETLVNLAFTKEQQTWNKKIELSLGKLALLAEAEAQSEKGNMFKVKVDETRQEAQLEKVNRELITVRIQNQLYNQISSSTYDAVDEAAALNLAVEAHGDNIPRKQKALLQAFEGAMERLLKHEALDAMTLIDLLTLVSFKPEAREEIAHPFWLALKVAESSCHADEVREAKRLIWRRLYIRDDWSKINDTKLKDDEAVVARLAETELYAMFSDCVQYQDARDPFRPMAPKEAIGAFSEELDRRFRDIGADFQSKLVDGMKAEDKLLKSYIEKHRLGDWVRTALEAAQAEVAAIAEESRIE</sequence>
<dbReference type="InterPro" id="IPR037624">
    <property type="entry name" value="Nup133-like"/>
</dbReference>
<evidence type="ECO:0000259" key="10">
    <source>
        <dbReference type="Pfam" id="PF08801"/>
    </source>
</evidence>
<dbReference type="GO" id="GO:0000972">
    <property type="term" value="P:transcription-dependent tethering of RNA polymerase II gene DNA at nuclear periphery"/>
    <property type="evidence" value="ECO:0007669"/>
    <property type="project" value="TreeGrafter"/>
</dbReference>
<keyword evidence="7" id="KW-0539">Nucleus</keyword>
<accession>A0A0A1SQD1</accession>